<dbReference type="InterPro" id="IPR006108">
    <property type="entry name" value="3HC_DH_C"/>
</dbReference>
<comment type="caution">
    <text evidence="17">The sequence shown here is derived from an EMBL/GenBank/DDBJ whole genome shotgun (WGS) entry which is preliminary data.</text>
</comment>
<dbReference type="InterPro" id="IPR050136">
    <property type="entry name" value="FA_oxidation_alpha_subunit"/>
</dbReference>
<evidence type="ECO:0000256" key="2">
    <source>
        <dbReference type="ARBA" id="ARBA00007005"/>
    </source>
</evidence>
<keyword evidence="9" id="KW-0443">Lipid metabolism</keyword>
<dbReference type="CDD" id="cd06558">
    <property type="entry name" value="crotonase-like"/>
    <property type="match status" value="1"/>
</dbReference>
<dbReference type="Proteomes" id="UP000319980">
    <property type="component" value="Unassembled WGS sequence"/>
</dbReference>
<feature type="region of interest" description="Disordered" evidence="14">
    <location>
        <begin position="563"/>
        <end position="585"/>
    </location>
</feature>
<keyword evidence="5" id="KW-0276">Fatty acid metabolism</keyword>
<dbReference type="GO" id="GO:0016509">
    <property type="term" value="F:long-chain (3S)-3-hydroxyacyl-CoA dehydrogenase (NAD+) activity"/>
    <property type="evidence" value="ECO:0007669"/>
    <property type="project" value="TreeGrafter"/>
</dbReference>
<dbReference type="GO" id="GO:0006635">
    <property type="term" value="P:fatty acid beta-oxidation"/>
    <property type="evidence" value="ECO:0007669"/>
    <property type="project" value="UniProtKB-UniPathway"/>
</dbReference>
<dbReference type="Gene3D" id="1.10.1040.10">
    <property type="entry name" value="N-(1-d-carboxylethyl)-l-norvaline Dehydrogenase, domain 2"/>
    <property type="match status" value="2"/>
</dbReference>
<evidence type="ECO:0000256" key="1">
    <source>
        <dbReference type="ARBA" id="ARBA00005005"/>
    </source>
</evidence>
<accession>A0A5C5U0P3</accession>
<dbReference type="SUPFAM" id="SSF52096">
    <property type="entry name" value="ClpP/crotonase"/>
    <property type="match status" value="1"/>
</dbReference>
<keyword evidence="11" id="KW-0511">Multifunctional enzyme</keyword>
<keyword evidence="6" id="KW-0442">Lipid degradation</keyword>
<dbReference type="Pfam" id="PF00378">
    <property type="entry name" value="ECH_1"/>
    <property type="match status" value="1"/>
</dbReference>
<keyword evidence="7" id="KW-0560">Oxidoreductase</keyword>
<dbReference type="Pfam" id="PF00725">
    <property type="entry name" value="3HCDH"/>
    <property type="match status" value="2"/>
</dbReference>
<evidence type="ECO:0000256" key="9">
    <source>
        <dbReference type="ARBA" id="ARBA00023098"/>
    </source>
</evidence>
<feature type="domain" description="3-hydroxyacyl-CoA dehydrogenase C-terminal" evidence="15">
    <location>
        <begin position="603"/>
        <end position="675"/>
    </location>
</feature>
<evidence type="ECO:0000256" key="10">
    <source>
        <dbReference type="ARBA" id="ARBA00023239"/>
    </source>
</evidence>
<comment type="similarity">
    <text evidence="13">Belongs to the enoyl-CoA hydratase/isomerase family.</text>
</comment>
<evidence type="ECO:0000256" key="4">
    <source>
        <dbReference type="ARBA" id="ARBA00012076"/>
    </source>
</evidence>
<proteinExistence type="inferred from homology"/>
<protein>
    <recommendedName>
        <fullName evidence="4">enoyl-CoA hydratase</fullName>
        <ecNumber evidence="4">4.2.1.17</ecNumber>
    </recommendedName>
</protein>
<gene>
    <name evidence="17" type="ORF">FQY83_09975</name>
</gene>
<dbReference type="InterPro" id="IPR008927">
    <property type="entry name" value="6-PGluconate_DH-like_C_sf"/>
</dbReference>
<dbReference type="InterPro" id="IPR001753">
    <property type="entry name" value="Enoyl-CoA_hydra/iso"/>
</dbReference>
<dbReference type="OrthoDB" id="5389341at2"/>
<evidence type="ECO:0000313" key="17">
    <source>
        <dbReference type="EMBL" id="TWT20071.1"/>
    </source>
</evidence>
<dbReference type="GO" id="GO:0070403">
    <property type="term" value="F:NAD+ binding"/>
    <property type="evidence" value="ECO:0007669"/>
    <property type="project" value="InterPro"/>
</dbReference>
<dbReference type="InterPro" id="IPR013328">
    <property type="entry name" value="6PGD_dom2"/>
</dbReference>
<evidence type="ECO:0000256" key="6">
    <source>
        <dbReference type="ARBA" id="ARBA00022963"/>
    </source>
</evidence>
<dbReference type="Gene3D" id="3.90.226.10">
    <property type="entry name" value="2-enoyl-CoA Hydratase, Chain A, domain 1"/>
    <property type="match status" value="1"/>
</dbReference>
<feature type="domain" description="3-hydroxyacyl-CoA dehydrogenase C-terminal" evidence="15">
    <location>
        <begin position="490"/>
        <end position="581"/>
    </location>
</feature>
<comment type="catalytic activity">
    <reaction evidence="12">
        <text>a (3S)-3-hydroxyacyl-CoA + NAD(+) = a 3-oxoacyl-CoA + NADH + H(+)</text>
        <dbReference type="Rhea" id="RHEA:22432"/>
        <dbReference type="ChEBI" id="CHEBI:15378"/>
        <dbReference type="ChEBI" id="CHEBI:57318"/>
        <dbReference type="ChEBI" id="CHEBI:57540"/>
        <dbReference type="ChEBI" id="CHEBI:57945"/>
        <dbReference type="ChEBI" id="CHEBI:90726"/>
        <dbReference type="EC" id="1.1.1.35"/>
    </reaction>
</comment>
<dbReference type="SUPFAM" id="SSF51735">
    <property type="entry name" value="NAD(P)-binding Rossmann-fold domains"/>
    <property type="match status" value="1"/>
</dbReference>
<evidence type="ECO:0000256" key="5">
    <source>
        <dbReference type="ARBA" id="ARBA00022832"/>
    </source>
</evidence>
<dbReference type="PANTHER" id="PTHR43612:SF3">
    <property type="entry name" value="TRIFUNCTIONAL ENZYME SUBUNIT ALPHA, MITOCHONDRIAL"/>
    <property type="match status" value="1"/>
</dbReference>
<keyword evidence="8" id="KW-0520">NAD</keyword>
<dbReference type="RefSeq" id="WP_146387556.1">
    <property type="nucleotide sequence ID" value="NZ_VOHK01000004.1"/>
</dbReference>
<evidence type="ECO:0000256" key="7">
    <source>
        <dbReference type="ARBA" id="ARBA00023002"/>
    </source>
</evidence>
<dbReference type="InterPro" id="IPR018376">
    <property type="entry name" value="Enoyl-CoA_hyd/isom_CS"/>
</dbReference>
<dbReference type="InterPro" id="IPR029045">
    <property type="entry name" value="ClpP/crotonase-like_dom_sf"/>
</dbReference>
<sequence>MIAGLDGLRFSHWQVEQRPDGVLVLSFDRAGESVNTFAQDVLLELEALLERLALDPPKGLVLRSAKDKGFIAGADIREFAEFDRKGTIADSIRRGQQVFQRLAELPCPTVSAIHGFCMGGGTEISLACDYRVASSDPSTRIGLPEVKLGIYPGWGGSVRLPRLVGAPAAMDVMLTGRTLSAASAKAMGVVDKVVEPALLIDAAADLALKGAQRPFRQRFLGWFTNTWPARQLLAPMLVKQVARKARKDHYPAPYALIETWRRSGGGIQALLKAEQKSVVKLAGTPTARNLTRVFFLQERLKGLGGRDPHGITRVHVVGAGVMGGDVAAWSAYKGFEVTLQDREQQYIDGALSRAQELFAKKVKDEAKRPAVAARLRSDLAGDGVADADLVIEAIIENADAKRELYGSVEPRLKPDALLTTNTSSIPLTELRGHIARPAQFAGLHYFNPVALMPLVEIVRHDAMAESTEQRLAAFCKAIDKLPVPVAGTPGFLVNRLLFPYMLEAALAYSEGVPGPVIDRAAVKYGMPMGPIELIDTVGLDVAYGVGQELAPFLGLQIPPALANPPEPGKRGKKDGQGLYAWENGKPKKPEVAKDYRAPDDLEDRLILPLLNEAVAALHEGVVEDGDLLDAGVIFGTGYAPFRGGPIQTIRETGVDVLLGKLKALQAKYGERFAPRPGWDNPALRQSSNTVN</sequence>
<comment type="pathway">
    <text evidence="1">Lipid metabolism; fatty acid beta-oxidation.</text>
</comment>
<evidence type="ECO:0000256" key="8">
    <source>
        <dbReference type="ARBA" id="ARBA00023027"/>
    </source>
</evidence>
<dbReference type="InterPro" id="IPR006176">
    <property type="entry name" value="3-OHacyl-CoA_DH_NAD-bd"/>
</dbReference>
<comment type="similarity">
    <text evidence="3">In the N-terminal section; belongs to the enoyl-CoA hydratase/isomerase family.</text>
</comment>
<name>A0A5C5U0P3_9GAMM</name>
<dbReference type="SUPFAM" id="SSF48179">
    <property type="entry name" value="6-phosphogluconate dehydrogenase C-terminal domain-like"/>
    <property type="match status" value="2"/>
</dbReference>
<dbReference type="UniPathway" id="UPA00659"/>
<keyword evidence="18" id="KW-1185">Reference proteome</keyword>
<organism evidence="17 18">
    <name type="scientific">Luteimonas marina</name>
    <dbReference type="NCBI Taxonomy" id="488485"/>
    <lineage>
        <taxon>Bacteria</taxon>
        <taxon>Pseudomonadati</taxon>
        <taxon>Pseudomonadota</taxon>
        <taxon>Gammaproteobacteria</taxon>
        <taxon>Lysobacterales</taxon>
        <taxon>Lysobacteraceae</taxon>
        <taxon>Luteimonas</taxon>
    </lineage>
</organism>
<feature type="domain" description="3-hydroxyacyl-CoA dehydrogenase NAD binding" evidence="16">
    <location>
        <begin position="314"/>
        <end position="485"/>
    </location>
</feature>
<evidence type="ECO:0000256" key="12">
    <source>
        <dbReference type="ARBA" id="ARBA00049556"/>
    </source>
</evidence>
<comment type="similarity">
    <text evidence="2">In the central section; belongs to the 3-hydroxyacyl-CoA dehydrogenase family.</text>
</comment>
<keyword evidence="10" id="KW-0456">Lyase</keyword>
<evidence type="ECO:0000256" key="14">
    <source>
        <dbReference type="SAM" id="MobiDB-lite"/>
    </source>
</evidence>
<dbReference type="Gene3D" id="3.40.50.720">
    <property type="entry name" value="NAD(P)-binding Rossmann-like Domain"/>
    <property type="match status" value="1"/>
</dbReference>
<evidence type="ECO:0000259" key="16">
    <source>
        <dbReference type="Pfam" id="PF02737"/>
    </source>
</evidence>
<dbReference type="EC" id="4.2.1.17" evidence="4"/>
<dbReference type="Pfam" id="PF02737">
    <property type="entry name" value="3HCDH_N"/>
    <property type="match status" value="1"/>
</dbReference>
<dbReference type="FunFam" id="3.90.226.10:FF:000011">
    <property type="entry name" value="Fatty acid oxidation complex subunit alpha"/>
    <property type="match status" value="1"/>
</dbReference>
<evidence type="ECO:0000256" key="11">
    <source>
        <dbReference type="ARBA" id="ARBA00023268"/>
    </source>
</evidence>
<dbReference type="AlphaFoldDB" id="A0A5C5U0P3"/>
<evidence type="ECO:0000256" key="3">
    <source>
        <dbReference type="ARBA" id="ARBA00008750"/>
    </source>
</evidence>
<evidence type="ECO:0000259" key="15">
    <source>
        <dbReference type="Pfam" id="PF00725"/>
    </source>
</evidence>
<dbReference type="PANTHER" id="PTHR43612">
    <property type="entry name" value="TRIFUNCTIONAL ENZYME SUBUNIT ALPHA"/>
    <property type="match status" value="1"/>
</dbReference>
<dbReference type="PROSITE" id="PS00166">
    <property type="entry name" value="ENOYL_COA_HYDRATASE"/>
    <property type="match status" value="1"/>
</dbReference>
<dbReference type="InterPro" id="IPR036291">
    <property type="entry name" value="NAD(P)-bd_dom_sf"/>
</dbReference>
<dbReference type="EMBL" id="VOHK01000004">
    <property type="protein sequence ID" value="TWT20071.1"/>
    <property type="molecule type" value="Genomic_DNA"/>
</dbReference>
<reference evidence="17 18" key="1">
    <citation type="journal article" date="2008" name="Int. J. Syst. Evol. Microbiol.">
        <title>Luteimonas marina sp. nov., isolated from seawater.</title>
        <authorList>
            <person name="Baik K.S."/>
            <person name="Park S.C."/>
            <person name="Kim M.S."/>
            <person name="Kim E.M."/>
            <person name="Park C."/>
            <person name="Chun J."/>
            <person name="Seong C.N."/>
        </authorList>
    </citation>
    <scope>NUCLEOTIDE SEQUENCE [LARGE SCALE GENOMIC DNA]</scope>
    <source>
        <strain evidence="17 18">FR1330</strain>
    </source>
</reference>
<evidence type="ECO:0000313" key="18">
    <source>
        <dbReference type="Proteomes" id="UP000319980"/>
    </source>
</evidence>
<evidence type="ECO:0000256" key="13">
    <source>
        <dbReference type="RuleBase" id="RU003707"/>
    </source>
</evidence>
<dbReference type="GO" id="GO:0004300">
    <property type="term" value="F:enoyl-CoA hydratase activity"/>
    <property type="evidence" value="ECO:0007669"/>
    <property type="project" value="UniProtKB-EC"/>
</dbReference>